<comment type="subcellular location">
    <subcellularLocation>
        <location evidence="1">Membrane</location>
    </subcellularLocation>
</comment>
<dbReference type="EMBL" id="JAMZFV010000004">
    <property type="protein sequence ID" value="MCP1109509.1"/>
    <property type="molecule type" value="Genomic_DNA"/>
</dbReference>
<dbReference type="SUPFAM" id="SSF158472">
    <property type="entry name" value="HAMP domain-like"/>
    <property type="match status" value="1"/>
</dbReference>
<comment type="caution">
    <text evidence="7">The sequence shown here is derived from an EMBL/GenBank/DDBJ whole genome shotgun (WGS) entry which is preliminary data.</text>
</comment>
<keyword evidence="5" id="KW-0812">Transmembrane</keyword>
<dbReference type="Pfam" id="PF02518">
    <property type="entry name" value="HATPase_c"/>
    <property type="match status" value="1"/>
</dbReference>
<protein>
    <submittedName>
        <fullName evidence="7">Sensor histidine kinase</fullName>
    </submittedName>
</protein>
<dbReference type="PANTHER" id="PTHR34220">
    <property type="entry name" value="SENSOR HISTIDINE KINASE YPDA"/>
    <property type="match status" value="1"/>
</dbReference>
<dbReference type="Proteomes" id="UP001523565">
    <property type="component" value="Unassembled WGS sequence"/>
</dbReference>
<dbReference type="Pfam" id="PF06580">
    <property type="entry name" value="His_kinase"/>
    <property type="match status" value="1"/>
</dbReference>
<keyword evidence="5" id="KW-1133">Transmembrane helix</keyword>
<evidence type="ECO:0000256" key="2">
    <source>
        <dbReference type="ARBA" id="ARBA00022553"/>
    </source>
</evidence>
<dbReference type="PROSITE" id="PS50885">
    <property type="entry name" value="HAMP"/>
    <property type="match status" value="1"/>
</dbReference>
<dbReference type="InterPro" id="IPR036890">
    <property type="entry name" value="HATPase_C_sf"/>
</dbReference>
<reference evidence="7 8" key="1">
    <citation type="journal article" date="2022" name="Genome Biol. Evol.">
        <title>Host diet, physiology and behaviors set the stage for Lachnospiraceae cladogenesis.</title>
        <authorList>
            <person name="Vera-Ponce De Leon A."/>
            <person name="Schneider M."/>
            <person name="Jahnes B.C."/>
            <person name="Sadowski V."/>
            <person name="Camuy-Velez L.A."/>
            <person name="Duan J."/>
            <person name="Sabree Z.L."/>
        </authorList>
    </citation>
    <scope>NUCLEOTIDE SEQUENCE [LARGE SCALE GENOMIC DNA]</scope>
    <source>
        <strain evidence="7 8">PAL227</strain>
    </source>
</reference>
<evidence type="ECO:0000259" key="6">
    <source>
        <dbReference type="PROSITE" id="PS50885"/>
    </source>
</evidence>
<sequence>MKKKLSIIWIAILLCCALVLTPVLCTLAYFNHTVSSRLKNTAKETASFYLDQYADETASILDTLRSTIHYLTTDTLTQEYMRKTEPPSQMERLTIEEGLGKVFLLGNLPDSNVVTGIYLLKDDEQYLSILRSGIFQGTAARMKQVYQECGTANSARDLYITPSYPDYCYYIVDYLNMETMKPLGKVIIELNSHQFINASSIDTIYKNAVVQLRNTNSAFIAGDGGTGFTTLPTPTSEDYVTIDGSTYYHTGRQLSPNNLQIDLYIPEQEIFETIHSTTKISVLFTMLVLFITLVAGILLFHFVFKPVKQMAQKLDRLATGDLTVRMELTPYQETDQIAVAFNDMTGQLKELFEEVYTKGLLLRDAEFNLLESQIRPHFIFNVLELVNMRCLASGQDDICRIVSNLAQLLRANIIHKHQQVITFEDELGYVRYYLELQKERFEEKLTYTIDLEDPVILNYYLPKLTIQPLVENSIVHGLENKREGGFVNISIWEEVDSICVRISDNGIGFDTDSINWDVNSPTDENAPHNHVALQNINRRIQLLYGEPYKMTITSIQGEGTDILLTLPVNHTQDSGKEGPSIA</sequence>
<name>A0ABT1EFN1_9FIRM</name>
<proteinExistence type="predicted"/>
<dbReference type="SMART" id="SM00304">
    <property type="entry name" value="HAMP"/>
    <property type="match status" value="1"/>
</dbReference>
<evidence type="ECO:0000256" key="5">
    <source>
        <dbReference type="SAM" id="Phobius"/>
    </source>
</evidence>
<dbReference type="InterPro" id="IPR050640">
    <property type="entry name" value="Bact_2-comp_sensor_kinase"/>
</dbReference>
<dbReference type="InterPro" id="IPR003594">
    <property type="entry name" value="HATPase_dom"/>
</dbReference>
<evidence type="ECO:0000256" key="3">
    <source>
        <dbReference type="ARBA" id="ARBA00022679"/>
    </source>
</evidence>
<keyword evidence="5" id="KW-0472">Membrane</keyword>
<dbReference type="SUPFAM" id="SSF55874">
    <property type="entry name" value="ATPase domain of HSP90 chaperone/DNA topoisomerase II/histidine kinase"/>
    <property type="match status" value="1"/>
</dbReference>
<dbReference type="Pfam" id="PF00672">
    <property type="entry name" value="HAMP"/>
    <property type="match status" value="1"/>
</dbReference>
<organism evidence="7 8">
    <name type="scientific">Ohessyouella blattaphilus</name>
    <dbReference type="NCBI Taxonomy" id="2949333"/>
    <lineage>
        <taxon>Bacteria</taxon>
        <taxon>Bacillati</taxon>
        <taxon>Bacillota</taxon>
        <taxon>Clostridia</taxon>
        <taxon>Lachnospirales</taxon>
        <taxon>Lachnospiraceae</taxon>
        <taxon>Ohessyouella</taxon>
    </lineage>
</organism>
<feature type="transmembrane region" description="Helical" evidence="5">
    <location>
        <begin position="282"/>
        <end position="304"/>
    </location>
</feature>
<keyword evidence="2" id="KW-0597">Phosphoprotein</keyword>
<evidence type="ECO:0000256" key="1">
    <source>
        <dbReference type="ARBA" id="ARBA00004370"/>
    </source>
</evidence>
<dbReference type="GO" id="GO:0016301">
    <property type="term" value="F:kinase activity"/>
    <property type="evidence" value="ECO:0007669"/>
    <property type="project" value="UniProtKB-KW"/>
</dbReference>
<keyword evidence="3" id="KW-0808">Transferase</keyword>
<dbReference type="PANTHER" id="PTHR34220:SF7">
    <property type="entry name" value="SENSOR HISTIDINE KINASE YPDA"/>
    <property type="match status" value="1"/>
</dbReference>
<dbReference type="RefSeq" id="WP_262068416.1">
    <property type="nucleotide sequence ID" value="NZ_JAMXOC010000004.1"/>
</dbReference>
<dbReference type="Gene3D" id="6.10.340.10">
    <property type="match status" value="1"/>
</dbReference>
<evidence type="ECO:0000256" key="4">
    <source>
        <dbReference type="ARBA" id="ARBA00022777"/>
    </source>
</evidence>
<dbReference type="CDD" id="cd06225">
    <property type="entry name" value="HAMP"/>
    <property type="match status" value="1"/>
</dbReference>
<dbReference type="Gene3D" id="3.30.565.10">
    <property type="entry name" value="Histidine kinase-like ATPase, C-terminal domain"/>
    <property type="match status" value="1"/>
</dbReference>
<dbReference type="InterPro" id="IPR010559">
    <property type="entry name" value="Sig_transdc_His_kin_internal"/>
</dbReference>
<keyword evidence="4 7" id="KW-0418">Kinase</keyword>
<keyword evidence="8" id="KW-1185">Reference proteome</keyword>
<evidence type="ECO:0000313" key="7">
    <source>
        <dbReference type="EMBL" id="MCP1109509.1"/>
    </source>
</evidence>
<gene>
    <name evidence="7" type="ORF">NK118_04500</name>
</gene>
<dbReference type="InterPro" id="IPR003660">
    <property type="entry name" value="HAMP_dom"/>
</dbReference>
<accession>A0ABT1EFN1</accession>
<feature type="domain" description="HAMP" evidence="6">
    <location>
        <begin position="301"/>
        <end position="353"/>
    </location>
</feature>
<evidence type="ECO:0000313" key="8">
    <source>
        <dbReference type="Proteomes" id="UP001523565"/>
    </source>
</evidence>